<evidence type="ECO:0000313" key="2">
    <source>
        <dbReference type="Proteomes" id="UP000247569"/>
    </source>
</evidence>
<dbReference type="OrthoDB" id="9066681at2"/>
<gene>
    <name evidence="1" type="ORF">DFR70_105188</name>
</gene>
<sequence>MSEYQYYEFVAVDRPLTESQQAQVRELSIRARITATRFVNEYQWGDFQGDPVRMVERYYDAHLYVTNWGTHRFLLKLPRTALGRDVVDQYCVGDYVTARAVGEHLLIDMTSGEYDGDWEESAEDSLSVLIGVRAELAGGDLRALYLAWLAGYGTWERDEDAFDRDRDEELEPPVPPGLGALTAAQRALAEFLRVDPDVLAVAAVASPNLAATTDDPSAVAAWISGLDVADKDGLLLRVALGESTAVRSELLRGYRGGAAQPVMAGTRTVADLLDGAARRRAERERAQAAGRDREFARQEAEYVRERERRLRRVAAEGEAVWGRVEALVETGRGRAYDEAAELLADLRELAERDGHTIEFVCCVANLRDRHARRPAFLRRLADPSITR</sequence>
<dbReference type="Proteomes" id="UP000247569">
    <property type="component" value="Unassembled WGS sequence"/>
</dbReference>
<evidence type="ECO:0000313" key="1">
    <source>
        <dbReference type="EMBL" id="PXX64006.1"/>
    </source>
</evidence>
<keyword evidence="2" id="KW-1185">Reference proteome</keyword>
<dbReference type="EMBL" id="QJKF01000005">
    <property type="protein sequence ID" value="PXX64006.1"/>
    <property type="molecule type" value="Genomic_DNA"/>
</dbReference>
<comment type="caution">
    <text evidence="1">The sequence shown here is derived from an EMBL/GenBank/DDBJ whole genome shotgun (WGS) entry which is preliminary data.</text>
</comment>
<proteinExistence type="predicted"/>
<accession>A0A318K3L6</accession>
<name>A0A318K3L6_9NOCA</name>
<reference evidence="1 2" key="1">
    <citation type="submission" date="2018-05" db="EMBL/GenBank/DDBJ databases">
        <title>Genomic Encyclopedia of Type Strains, Phase IV (KMG-IV): sequencing the most valuable type-strain genomes for metagenomic binning, comparative biology and taxonomic classification.</title>
        <authorList>
            <person name="Goeker M."/>
        </authorList>
    </citation>
    <scope>NUCLEOTIDE SEQUENCE [LARGE SCALE GENOMIC DNA]</scope>
    <source>
        <strain evidence="1 2">DSM 44704</strain>
    </source>
</reference>
<dbReference type="AlphaFoldDB" id="A0A318K3L6"/>
<organism evidence="1 2">
    <name type="scientific">Nocardia tenerifensis</name>
    <dbReference type="NCBI Taxonomy" id="228006"/>
    <lineage>
        <taxon>Bacteria</taxon>
        <taxon>Bacillati</taxon>
        <taxon>Actinomycetota</taxon>
        <taxon>Actinomycetes</taxon>
        <taxon>Mycobacteriales</taxon>
        <taxon>Nocardiaceae</taxon>
        <taxon>Nocardia</taxon>
    </lineage>
</organism>
<protein>
    <submittedName>
        <fullName evidence="1">Uncharacterized protein</fullName>
    </submittedName>
</protein>
<dbReference type="RefSeq" id="WP_040737332.1">
    <property type="nucleotide sequence ID" value="NZ_QJKF01000005.1"/>
</dbReference>